<dbReference type="PANTHER" id="PTHR45266">
    <property type="entry name" value="OXALOACETATE DECARBOXYLASE ALPHA CHAIN"/>
    <property type="match status" value="1"/>
</dbReference>
<dbReference type="Gene3D" id="2.40.50.100">
    <property type="match status" value="1"/>
</dbReference>
<dbReference type="PROSITE" id="PS50968">
    <property type="entry name" value="BIOTINYL_LIPOYL"/>
    <property type="match status" value="1"/>
</dbReference>
<evidence type="ECO:0000259" key="2">
    <source>
        <dbReference type="PROSITE" id="PS50968"/>
    </source>
</evidence>
<protein>
    <submittedName>
        <fullName evidence="3">Biotin/lipoyl-binding protein</fullName>
    </submittedName>
</protein>
<organism evidence="3 4">
    <name type="scientific">Anaerocolumna sedimenticola</name>
    <dbReference type="NCBI Taxonomy" id="2696063"/>
    <lineage>
        <taxon>Bacteria</taxon>
        <taxon>Bacillati</taxon>
        <taxon>Bacillota</taxon>
        <taxon>Clostridia</taxon>
        <taxon>Lachnospirales</taxon>
        <taxon>Lachnospiraceae</taxon>
        <taxon>Anaerocolumna</taxon>
    </lineage>
</organism>
<dbReference type="SUPFAM" id="SSF51230">
    <property type="entry name" value="Single hybrid motif"/>
    <property type="match status" value="1"/>
</dbReference>
<dbReference type="InterPro" id="IPR011053">
    <property type="entry name" value="Single_hybrid_motif"/>
</dbReference>
<dbReference type="FunFam" id="2.40.50.100:FF:000003">
    <property type="entry name" value="Acetyl-CoA carboxylase biotin carboxyl carrier protein"/>
    <property type="match status" value="1"/>
</dbReference>
<dbReference type="Proteomes" id="UP000464314">
    <property type="component" value="Chromosome"/>
</dbReference>
<proteinExistence type="predicted"/>
<keyword evidence="1" id="KW-0092">Biotin</keyword>
<evidence type="ECO:0000256" key="1">
    <source>
        <dbReference type="ARBA" id="ARBA00023267"/>
    </source>
</evidence>
<dbReference type="PANTHER" id="PTHR45266:SF3">
    <property type="entry name" value="OXALOACETATE DECARBOXYLASE ALPHA CHAIN"/>
    <property type="match status" value="1"/>
</dbReference>
<evidence type="ECO:0000313" key="4">
    <source>
        <dbReference type="Proteomes" id="UP000464314"/>
    </source>
</evidence>
<dbReference type="CDD" id="cd06850">
    <property type="entry name" value="biotinyl_domain"/>
    <property type="match status" value="1"/>
</dbReference>
<gene>
    <name evidence="3" type="ORF">Ana3638_16625</name>
</gene>
<dbReference type="EMBL" id="CP048000">
    <property type="protein sequence ID" value="QHQ62207.1"/>
    <property type="molecule type" value="Genomic_DNA"/>
</dbReference>
<dbReference type="KEGG" id="anr:Ana3638_16625"/>
<name>A0A6P1TPE9_9FIRM</name>
<dbReference type="AlphaFoldDB" id="A0A6P1TPE9"/>
<evidence type="ECO:0000313" key="3">
    <source>
        <dbReference type="EMBL" id="QHQ62207.1"/>
    </source>
</evidence>
<sequence>MKNYTITVNGTAYQVTVQEGFTSTFQAAPVAAPVAAAPAPVAAAPAPAPAAAAPAPAAAPAAPQGSAGNIKVNAPMPGKILAIKASVGQTVKRGEVLLILEAMKMENEIVSPEDGTVASINVSSGDMVESSTLLATLN</sequence>
<reference evidence="3 4" key="1">
    <citation type="submission" date="2020-01" db="EMBL/GenBank/DDBJ databases">
        <title>Genome analysis of Anaerocolumna sp. CBA3638.</title>
        <authorList>
            <person name="Kim J."/>
            <person name="Roh S.W."/>
        </authorList>
    </citation>
    <scope>NUCLEOTIDE SEQUENCE [LARGE SCALE GENOMIC DNA]</scope>
    <source>
        <strain evidence="3 4">CBA3638</strain>
    </source>
</reference>
<accession>A0A6P1TPE9</accession>
<dbReference type="InterPro" id="IPR001882">
    <property type="entry name" value="Biotin_BS"/>
</dbReference>
<dbReference type="InterPro" id="IPR050709">
    <property type="entry name" value="Biotin_Carboxyl_Carrier/Decarb"/>
</dbReference>
<dbReference type="Pfam" id="PF00364">
    <property type="entry name" value="Biotin_lipoyl"/>
    <property type="match status" value="1"/>
</dbReference>
<feature type="domain" description="Lipoyl-binding" evidence="2">
    <location>
        <begin position="61"/>
        <end position="138"/>
    </location>
</feature>
<dbReference type="InterPro" id="IPR000089">
    <property type="entry name" value="Biotin_lipoyl"/>
</dbReference>
<keyword evidence="4" id="KW-1185">Reference proteome</keyword>
<dbReference type="RefSeq" id="WP_161839032.1">
    <property type="nucleotide sequence ID" value="NZ_CP048000.1"/>
</dbReference>
<dbReference type="PROSITE" id="PS00188">
    <property type="entry name" value="BIOTIN"/>
    <property type="match status" value="1"/>
</dbReference>